<sequence length="480" mass="47293">MALCDVPIISNVCDTVGETAATLISAPFDWLAQAIGQAASWIFQGVWALFDSTTLVDISGGGYIGVYNVIFGIAIFLMLIFFCLQLITGLIRRDPGALSRAALGLAKSVLGSFLVITITGTLLEVVDQLCVGIIQATGTTLEEMGGKIGVLVAGLTAINLTAPGAGAIITIFLAFLAICAAAIVWFSLLVRKALILVAVVMAPIALSGSSWDATKGWFGKWASFVLALIFSKLVIVIVFLVAINQVNAPIDLDLSSIADPIAGIVLMFIAAFAPYMVYKFISFVGFDMYHVMSAEQESKQAMNRPVPMPGKPDGKEPPRVLEDNKGSNGGGGGNPPPPGGGGGGGNPPPPPPGGGGGGGAGAGGAAGGGAAGSGAGAAGGGAAAGGAGAGAAAGPIGIAAVAGAKVAKGAAEAGPKLGAAIGRSADAHAGAASDGQNPPPPPDRSVPPTPNAPSQPPAKPAAPPPEGPKKPPPSPSGGPK</sequence>
<feature type="transmembrane region" description="Helical" evidence="2">
    <location>
        <begin position="165"/>
        <end position="186"/>
    </location>
</feature>
<feature type="transmembrane region" description="Helical" evidence="2">
    <location>
        <begin position="69"/>
        <end position="91"/>
    </location>
</feature>
<feature type="transmembrane region" description="Helical" evidence="2">
    <location>
        <begin position="256"/>
        <end position="278"/>
    </location>
</feature>
<gene>
    <name evidence="3" type="ORF">SAMN04488565_1391</name>
</gene>
<dbReference type="AlphaFoldDB" id="A0A1H0Z2H6"/>
<evidence type="ECO:0000313" key="3">
    <source>
        <dbReference type="EMBL" id="SDQ21629.1"/>
    </source>
</evidence>
<keyword evidence="2" id="KW-0472">Membrane</keyword>
<evidence type="ECO:0000313" key="4">
    <source>
        <dbReference type="Proteomes" id="UP000182690"/>
    </source>
</evidence>
<protein>
    <recommendedName>
        <fullName evidence="5">Conjugal transfer protein TrbL</fullName>
    </recommendedName>
</protein>
<dbReference type="eggNOG" id="COG3266">
    <property type="taxonomic scope" value="Bacteria"/>
</dbReference>
<accession>A0A1H0Z2H6</accession>
<keyword evidence="2" id="KW-1133">Transmembrane helix</keyword>
<name>A0A1H0Z2H6_9MICO</name>
<dbReference type="OrthoDB" id="5181663at2"/>
<evidence type="ECO:0000256" key="1">
    <source>
        <dbReference type="SAM" id="MobiDB-lite"/>
    </source>
</evidence>
<feature type="transmembrane region" description="Helical" evidence="2">
    <location>
        <begin position="103"/>
        <end position="123"/>
    </location>
</feature>
<organism evidence="3 4">
    <name type="scientific">Leucobacter chromiiresistens</name>
    <dbReference type="NCBI Taxonomy" id="1079994"/>
    <lineage>
        <taxon>Bacteria</taxon>
        <taxon>Bacillati</taxon>
        <taxon>Actinomycetota</taxon>
        <taxon>Actinomycetes</taxon>
        <taxon>Micrococcales</taxon>
        <taxon>Microbacteriaceae</taxon>
        <taxon>Leucobacter</taxon>
    </lineage>
</organism>
<proteinExistence type="predicted"/>
<evidence type="ECO:0000256" key="2">
    <source>
        <dbReference type="SAM" id="Phobius"/>
    </source>
</evidence>
<feature type="compositionally biased region" description="Basic and acidic residues" evidence="1">
    <location>
        <begin position="312"/>
        <end position="325"/>
    </location>
</feature>
<feature type="compositionally biased region" description="Low complexity" evidence="1">
    <location>
        <begin position="421"/>
        <end position="435"/>
    </location>
</feature>
<dbReference type="Proteomes" id="UP000182690">
    <property type="component" value="Unassembled WGS sequence"/>
</dbReference>
<feature type="region of interest" description="Disordered" evidence="1">
    <location>
        <begin position="299"/>
        <end position="392"/>
    </location>
</feature>
<dbReference type="STRING" id="1079994.SAMN04488565_1391"/>
<keyword evidence="2" id="KW-0812">Transmembrane</keyword>
<feature type="compositionally biased region" description="Pro residues" evidence="1">
    <location>
        <begin position="437"/>
        <end position="480"/>
    </location>
</feature>
<dbReference type="EMBL" id="FNKB01000001">
    <property type="protein sequence ID" value="SDQ21629.1"/>
    <property type="molecule type" value="Genomic_DNA"/>
</dbReference>
<feature type="region of interest" description="Disordered" evidence="1">
    <location>
        <begin position="421"/>
        <end position="480"/>
    </location>
</feature>
<dbReference type="PRINTS" id="PR01228">
    <property type="entry name" value="EGGSHELL"/>
</dbReference>
<reference evidence="3 4" key="1">
    <citation type="submission" date="2016-10" db="EMBL/GenBank/DDBJ databases">
        <authorList>
            <person name="de Groot N.N."/>
        </authorList>
    </citation>
    <scope>NUCLEOTIDE SEQUENCE [LARGE SCALE GENOMIC DNA]</scope>
    <source>
        <strain evidence="3 4">DSM 22788</strain>
    </source>
</reference>
<feature type="transmembrane region" description="Helical" evidence="2">
    <location>
        <begin position="193"/>
        <end position="211"/>
    </location>
</feature>
<feature type="transmembrane region" description="Helical" evidence="2">
    <location>
        <begin position="223"/>
        <end position="244"/>
    </location>
</feature>
<feature type="compositionally biased region" description="Gly residues" evidence="1">
    <location>
        <begin position="354"/>
        <end position="391"/>
    </location>
</feature>
<dbReference type="RefSeq" id="WP_010154794.1">
    <property type="nucleotide sequence ID" value="NZ_FNKB01000001.1"/>
</dbReference>
<evidence type="ECO:0008006" key="5">
    <source>
        <dbReference type="Google" id="ProtNLM"/>
    </source>
</evidence>